<dbReference type="AlphaFoldDB" id="A0A1S2VHQ3"/>
<dbReference type="Gene3D" id="3.40.50.80">
    <property type="entry name" value="Nucleotide-binding domain of ferredoxin-NADP reductase (FNR) module"/>
    <property type="match status" value="1"/>
</dbReference>
<dbReference type="EMBL" id="MORL01000007">
    <property type="protein sequence ID" value="OIN58272.1"/>
    <property type="molecule type" value="Genomic_DNA"/>
</dbReference>
<dbReference type="SUPFAM" id="SSF52343">
    <property type="entry name" value="Ferredoxin reductase-like, C-terminal NADP-linked domain"/>
    <property type="match status" value="1"/>
</dbReference>
<reference evidence="1 2" key="1">
    <citation type="submission" date="2016-10" db="EMBL/GenBank/DDBJ databases">
        <title>Arsenicibacter rosenii gen. nov., sp. nov., an efficient arsenic-methylating bacterium isolated from an arsenic-contaminated paddy soil.</title>
        <authorList>
            <person name="Huang K."/>
        </authorList>
    </citation>
    <scope>NUCLEOTIDE SEQUENCE [LARGE SCALE GENOMIC DNA]</scope>
    <source>
        <strain evidence="1 2">SM-1</strain>
    </source>
</reference>
<organism evidence="1 2">
    <name type="scientific">Arsenicibacter rosenii</name>
    <dbReference type="NCBI Taxonomy" id="1750698"/>
    <lineage>
        <taxon>Bacteria</taxon>
        <taxon>Pseudomonadati</taxon>
        <taxon>Bacteroidota</taxon>
        <taxon>Cytophagia</taxon>
        <taxon>Cytophagales</taxon>
        <taxon>Spirosomataceae</taxon>
        <taxon>Arsenicibacter</taxon>
    </lineage>
</organism>
<dbReference type="Proteomes" id="UP000181790">
    <property type="component" value="Unassembled WGS sequence"/>
</dbReference>
<evidence type="ECO:0000313" key="1">
    <source>
        <dbReference type="EMBL" id="OIN58272.1"/>
    </source>
</evidence>
<accession>A0A1S2VHQ3</accession>
<proteinExistence type="predicted"/>
<keyword evidence="2" id="KW-1185">Reference proteome</keyword>
<dbReference type="RefSeq" id="WP_071503944.1">
    <property type="nucleotide sequence ID" value="NZ_MORL01000007.1"/>
</dbReference>
<protein>
    <submittedName>
        <fullName evidence="1">Uncharacterized protein</fullName>
    </submittedName>
</protein>
<gene>
    <name evidence="1" type="ORF">BLX24_14820</name>
</gene>
<name>A0A1S2VHQ3_9BACT</name>
<comment type="caution">
    <text evidence="1">The sequence shown here is derived from an EMBL/GenBank/DDBJ whole genome shotgun (WGS) entry which is preliminary data.</text>
</comment>
<evidence type="ECO:0000313" key="2">
    <source>
        <dbReference type="Proteomes" id="UP000181790"/>
    </source>
</evidence>
<dbReference type="OrthoDB" id="669299at2"/>
<dbReference type="InterPro" id="IPR039261">
    <property type="entry name" value="FNR_nucleotide-bd"/>
</dbReference>
<sequence length="132" mass="14925">MKTIHPAKTVHYLYITDESGIGDVFPAIKQNLVGYPSTHVSLIYASGTSAHVFAPELHILSRHFPTQFIPALVYDPENRFDHQATIETMLNANTRDQLKISVAGMPEFVSVVRDQLLFLGIKKETIHLHFLR</sequence>